<feature type="compositionally biased region" description="Acidic residues" evidence="8">
    <location>
        <begin position="435"/>
        <end position="446"/>
    </location>
</feature>
<gene>
    <name evidence="10" type="ORF">J5N97_017995</name>
</gene>
<dbReference type="CDD" id="cd00009">
    <property type="entry name" value="AAA"/>
    <property type="match status" value="1"/>
</dbReference>
<keyword evidence="4" id="KW-0227">DNA damage</keyword>
<evidence type="ECO:0000256" key="6">
    <source>
        <dbReference type="ARBA" id="ARBA00023242"/>
    </source>
</evidence>
<protein>
    <recommendedName>
        <fullName evidence="9">AAA+ ATPase domain-containing protein</fullName>
    </recommendedName>
</protein>
<comment type="similarity">
    <text evidence="2">Belongs to the rad17/RAD24 family.</text>
</comment>
<keyword evidence="6" id="KW-0539">Nucleus</keyword>
<dbReference type="InterPro" id="IPR004582">
    <property type="entry name" value="Checkpoint_prot_Rad17_Rad24"/>
</dbReference>
<dbReference type="Gene3D" id="1.10.8.60">
    <property type="match status" value="1"/>
</dbReference>
<evidence type="ECO:0000313" key="11">
    <source>
        <dbReference type="Proteomes" id="UP001085076"/>
    </source>
</evidence>
<dbReference type="EMBL" id="JAGGNH010000004">
    <property type="protein sequence ID" value="KAJ0976030.1"/>
    <property type="molecule type" value="Genomic_DNA"/>
</dbReference>
<dbReference type="InterPro" id="IPR003593">
    <property type="entry name" value="AAA+_ATPase"/>
</dbReference>
<reference evidence="10" key="2">
    <citation type="journal article" date="2022" name="Hortic Res">
        <title>The genome of Dioscorea zingiberensis sheds light on the biosynthesis, origin and evolution of the medicinally important diosgenin saponins.</title>
        <authorList>
            <person name="Li Y."/>
            <person name="Tan C."/>
            <person name="Li Z."/>
            <person name="Guo J."/>
            <person name="Li S."/>
            <person name="Chen X."/>
            <person name="Wang C."/>
            <person name="Dai X."/>
            <person name="Yang H."/>
            <person name="Song W."/>
            <person name="Hou L."/>
            <person name="Xu J."/>
            <person name="Tong Z."/>
            <person name="Xu A."/>
            <person name="Yuan X."/>
            <person name="Wang W."/>
            <person name="Yang Q."/>
            <person name="Chen L."/>
            <person name="Sun Z."/>
            <person name="Wang K."/>
            <person name="Pan B."/>
            <person name="Chen J."/>
            <person name="Bao Y."/>
            <person name="Liu F."/>
            <person name="Qi X."/>
            <person name="Gang D.R."/>
            <person name="Wen J."/>
            <person name="Li J."/>
        </authorList>
    </citation>
    <scope>NUCLEOTIDE SEQUENCE</scope>
    <source>
        <strain evidence="10">Dzin_1.0</strain>
    </source>
</reference>
<feature type="compositionally biased region" description="Polar residues" evidence="8">
    <location>
        <begin position="136"/>
        <end position="146"/>
    </location>
</feature>
<evidence type="ECO:0000259" key="9">
    <source>
        <dbReference type="SMART" id="SM00382"/>
    </source>
</evidence>
<dbReference type="Pfam" id="PF03215">
    <property type="entry name" value="Rad17"/>
    <property type="match status" value="1"/>
</dbReference>
<evidence type="ECO:0000313" key="10">
    <source>
        <dbReference type="EMBL" id="KAJ0976030.1"/>
    </source>
</evidence>
<keyword evidence="7" id="KW-0131">Cell cycle</keyword>
<evidence type="ECO:0000256" key="7">
    <source>
        <dbReference type="ARBA" id="ARBA00023306"/>
    </source>
</evidence>
<evidence type="ECO:0000256" key="3">
    <source>
        <dbReference type="ARBA" id="ARBA00022741"/>
    </source>
</evidence>
<organism evidence="10 11">
    <name type="scientific">Dioscorea zingiberensis</name>
    <dbReference type="NCBI Taxonomy" id="325984"/>
    <lineage>
        <taxon>Eukaryota</taxon>
        <taxon>Viridiplantae</taxon>
        <taxon>Streptophyta</taxon>
        <taxon>Embryophyta</taxon>
        <taxon>Tracheophyta</taxon>
        <taxon>Spermatophyta</taxon>
        <taxon>Magnoliopsida</taxon>
        <taxon>Liliopsida</taxon>
        <taxon>Dioscoreales</taxon>
        <taxon>Dioscoreaceae</taxon>
        <taxon>Dioscorea</taxon>
    </lineage>
</organism>
<dbReference type="OrthoDB" id="9996895at2759"/>
<accession>A0A9D5CQ14</accession>
<dbReference type="SMART" id="SM00382">
    <property type="entry name" value="AAA"/>
    <property type="match status" value="1"/>
</dbReference>
<reference evidence="10" key="1">
    <citation type="submission" date="2021-03" db="EMBL/GenBank/DDBJ databases">
        <authorList>
            <person name="Li Z."/>
            <person name="Yang C."/>
        </authorList>
    </citation>
    <scope>NUCLEOTIDE SEQUENCE</scope>
    <source>
        <strain evidence="10">Dzin_1.0</strain>
        <tissue evidence="10">Leaf</tissue>
    </source>
</reference>
<feature type="region of interest" description="Disordered" evidence="8">
    <location>
        <begin position="136"/>
        <end position="161"/>
    </location>
</feature>
<dbReference type="AlphaFoldDB" id="A0A9D5CQ14"/>
<evidence type="ECO:0000256" key="4">
    <source>
        <dbReference type="ARBA" id="ARBA00022763"/>
    </source>
</evidence>
<comment type="subcellular location">
    <subcellularLocation>
        <location evidence="1">Nucleus</location>
    </subcellularLocation>
</comment>
<dbReference type="Proteomes" id="UP001085076">
    <property type="component" value="Miscellaneous, Linkage group lg04"/>
</dbReference>
<keyword evidence="5" id="KW-0067">ATP-binding</keyword>
<keyword evidence="11" id="KW-1185">Reference proteome</keyword>
<dbReference type="FunFam" id="1.10.8.60:FF:000116">
    <property type="entry name" value="p-loop containing nucleoside triphosphate hydrolase superfamily protein"/>
    <property type="match status" value="1"/>
</dbReference>
<dbReference type="GO" id="GO:0003689">
    <property type="term" value="F:DNA clamp loader activity"/>
    <property type="evidence" value="ECO:0007669"/>
    <property type="project" value="TreeGrafter"/>
</dbReference>
<evidence type="ECO:0000256" key="1">
    <source>
        <dbReference type="ARBA" id="ARBA00004123"/>
    </source>
</evidence>
<dbReference type="SUPFAM" id="SSF52540">
    <property type="entry name" value="P-loop containing nucleoside triphosphate hydrolases"/>
    <property type="match status" value="1"/>
</dbReference>
<name>A0A9D5CQ14_9LILI</name>
<dbReference type="GO" id="GO:0000077">
    <property type="term" value="P:DNA damage checkpoint signaling"/>
    <property type="evidence" value="ECO:0007669"/>
    <property type="project" value="TreeGrafter"/>
</dbReference>
<keyword evidence="3" id="KW-0547">Nucleotide-binding</keyword>
<dbReference type="PANTHER" id="PTHR12172">
    <property type="entry name" value="CELL CYCLE CHECKPOINT PROTEIN RAD17"/>
    <property type="match status" value="1"/>
</dbReference>
<dbReference type="GO" id="GO:0005524">
    <property type="term" value="F:ATP binding"/>
    <property type="evidence" value="ECO:0007669"/>
    <property type="project" value="UniProtKB-KW"/>
</dbReference>
<dbReference type="Gene3D" id="3.40.50.300">
    <property type="entry name" value="P-loop containing nucleotide triphosphate hydrolases"/>
    <property type="match status" value="1"/>
</dbReference>
<feature type="domain" description="AAA+ ATPase" evidence="9">
    <location>
        <begin position="450"/>
        <end position="633"/>
    </location>
</feature>
<dbReference type="PANTHER" id="PTHR12172:SF1">
    <property type="entry name" value="P-LOOP CONTAINING NUCLEOSIDE TRIPHOSPHATE HYDROLASES SUPERFAMILY PROTEIN"/>
    <property type="match status" value="1"/>
</dbReference>
<dbReference type="GO" id="GO:0003682">
    <property type="term" value="F:chromatin binding"/>
    <property type="evidence" value="ECO:0007669"/>
    <property type="project" value="TreeGrafter"/>
</dbReference>
<dbReference type="GO" id="GO:0005634">
    <property type="term" value="C:nucleus"/>
    <property type="evidence" value="ECO:0007669"/>
    <property type="project" value="UniProtKB-SubCell"/>
</dbReference>
<dbReference type="InterPro" id="IPR027417">
    <property type="entry name" value="P-loop_NTPase"/>
</dbReference>
<dbReference type="GO" id="GO:0033314">
    <property type="term" value="P:mitotic DNA replication checkpoint signaling"/>
    <property type="evidence" value="ECO:0007669"/>
    <property type="project" value="TreeGrafter"/>
</dbReference>
<feature type="region of interest" description="Disordered" evidence="8">
    <location>
        <begin position="415"/>
        <end position="446"/>
    </location>
</feature>
<dbReference type="GO" id="GO:0006281">
    <property type="term" value="P:DNA repair"/>
    <property type="evidence" value="ECO:0007669"/>
    <property type="project" value="InterPro"/>
</dbReference>
<comment type="caution">
    <text evidence="10">The sequence shown here is derived from an EMBL/GenBank/DDBJ whole genome shotgun (WGS) entry which is preliminary data.</text>
</comment>
<feature type="region of interest" description="Disordered" evidence="8">
    <location>
        <begin position="1"/>
        <end position="70"/>
    </location>
</feature>
<evidence type="ECO:0000256" key="8">
    <source>
        <dbReference type="SAM" id="MobiDB-lite"/>
    </source>
</evidence>
<proteinExistence type="inferred from homology"/>
<evidence type="ECO:0000256" key="2">
    <source>
        <dbReference type="ARBA" id="ARBA00006168"/>
    </source>
</evidence>
<evidence type="ECO:0000256" key="5">
    <source>
        <dbReference type="ARBA" id="ARBA00022840"/>
    </source>
</evidence>
<sequence length="1221" mass="135893">MDESGEDAMAMGAVNPSPPAEVNRQRRSIQTKLPWAVRPRGGGDGDESDGENKGKRQRKRESLPRVTKKSLAACNEASKLKKGDKRSCVLKKFPEGSPQKMQKQEQDAVALKVRSSKRCKATKSKYKGLNDNQITNAAFKDPSSSGPEWKESSMGTPTTGEFNDILNLDNQSQLVQQSGSNLQLDGKIAVEASTELSTGKRIHQFFACWEETKRATKSLDASNRKSNFRSAHDMDDLLGSPIHIYDKVEDEFVGLHWQNWVFTNETPDSGCYCPPKSSASIFEGSVKPLELDTGYHPKMYLDKILAKTNFTMMMSASSSLWEGQNQNEKLCQLDNGSSSSSMYLPSKYSNCLIDVDTKKDHMLIKERLDSYNLRHGYFPASSLWTDKYQPENTLEVCGNINSTRIISEWLKSWHEGPRSNRSSNSTIKDGHDSSSEIESDMDDTDDEATRKNVLLLTGPIGSGKSAAIRACAKEQGFKVIEVNTSDIRNGALMKQKFGDSMETSVFTPSLCSFDDPVGGTKKIIPSLSSDIIDIDNVCDSSSQCTPENCQQSETATGSYSKVLEGKNTTCRKVSGSIQVFEDVDVVFYEDLGFISAVLQLAEKTKKPIILTSNNRNPILPHYLDRLLVDFTIPSYEELLSHIQMVCAVEGVHVSSKLLERLINYCQGDIRKTLMLLQFWCQGTRCQIDDSKRCTYSPLPFDIGTAHLIMPRVIPWDFPCSLSEKIEEEISGSLSIFEENFCVEDVKEHMLCTTEMANSSKIVNKKTNRNRNSKKGRLKRNCSSLDCTEFSADANGLEDFSDASYSPAEFAQQRVKRRSCIVLSSQSDDELSTDVILPTEVMSVPHNSLLLHDMTMPPIFYVKDVPNEVEPPSKSSFASLDDISNEVDSLTLPVNIRQVSVNLSDYASLGPVQSRADIDCVNNLISESNNYSKDKIVFNCEIDPESVCGHEEPQASGCEIMDESSRIGSNMLACVKYSNPVKQKWQKLKSCREDLRSCLNSNQKDASTIMNLSYQLTDLISQTDVMIRGCEALFSDILDEGLMPSVESEDFSWVDRQFEMGSTYAQHGFCFYTNKCATIGSIFGSQNTVDLAQEMLASSTNVMALGKLLSTRNLPSEGILQIEAMKFGSMGRKVESGLSNAILPIIPARASMSLKGTAFHEYASFMSQISKSEDSRLSKIKNETQGRRSRASLHYFNSGQFTLTSEDVNLLAQSFCFKERVH</sequence>